<protein>
    <submittedName>
        <fullName evidence="2">AzlD domain-containing protein</fullName>
    </submittedName>
</protein>
<organism evidence="2 3">
    <name type="scientific">Eiseniibacteriota bacterium</name>
    <dbReference type="NCBI Taxonomy" id="2212470"/>
    <lineage>
        <taxon>Bacteria</taxon>
        <taxon>Candidatus Eiseniibacteriota</taxon>
    </lineage>
</organism>
<evidence type="ECO:0000256" key="1">
    <source>
        <dbReference type="SAM" id="Phobius"/>
    </source>
</evidence>
<dbReference type="AlphaFoldDB" id="A0A538THX2"/>
<sequence length="114" mass="12188">MNEALMIGGMALVTFLIRYPVLALVGKIDMPKRIFDALRYVAPSVLAAIVIPVVLLPSNKPIQQLPDAIPLVATLLAALVMWRSKSLLATVIVGIAAFVILRAALPLFGPVFGQ</sequence>
<keyword evidence="1" id="KW-0812">Transmembrane</keyword>
<dbReference type="EMBL" id="VBOX01000062">
    <property type="protein sequence ID" value="TMQ63223.1"/>
    <property type="molecule type" value="Genomic_DNA"/>
</dbReference>
<feature type="transmembrane region" description="Helical" evidence="1">
    <location>
        <begin position="37"/>
        <end position="56"/>
    </location>
</feature>
<dbReference type="InterPro" id="IPR008407">
    <property type="entry name" value="Brnchd-chn_aa_trnsp_AzlD"/>
</dbReference>
<feature type="transmembrane region" description="Helical" evidence="1">
    <location>
        <begin position="87"/>
        <end position="108"/>
    </location>
</feature>
<name>A0A538THX2_UNCEI</name>
<dbReference type="Pfam" id="PF05437">
    <property type="entry name" value="AzlD"/>
    <property type="match status" value="1"/>
</dbReference>
<keyword evidence="1" id="KW-0472">Membrane</keyword>
<evidence type="ECO:0000313" key="3">
    <source>
        <dbReference type="Proteomes" id="UP000317366"/>
    </source>
</evidence>
<feature type="transmembrane region" description="Helical" evidence="1">
    <location>
        <begin position="6"/>
        <end position="25"/>
    </location>
</feature>
<dbReference type="Proteomes" id="UP000317366">
    <property type="component" value="Unassembled WGS sequence"/>
</dbReference>
<keyword evidence="1" id="KW-1133">Transmembrane helix</keyword>
<comment type="caution">
    <text evidence="2">The sequence shown here is derived from an EMBL/GenBank/DDBJ whole genome shotgun (WGS) entry which is preliminary data.</text>
</comment>
<proteinExistence type="predicted"/>
<accession>A0A538THX2</accession>
<evidence type="ECO:0000313" key="2">
    <source>
        <dbReference type="EMBL" id="TMQ63223.1"/>
    </source>
</evidence>
<gene>
    <name evidence="2" type="ORF">E6K77_05695</name>
</gene>
<reference evidence="2 3" key="1">
    <citation type="journal article" date="2019" name="Nat. Microbiol.">
        <title>Mediterranean grassland soil C-N compound turnover is dependent on rainfall and depth, and is mediated by genomically divergent microorganisms.</title>
        <authorList>
            <person name="Diamond S."/>
            <person name="Andeer P.F."/>
            <person name="Li Z."/>
            <person name="Crits-Christoph A."/>
            <person name="Burstein D."/>
            <person name="Anantharaman K."/>
            <person name="Lane K.R."/>
            <person name="Thomas B.C."/>
            <person name="Pan C."/>
            <person name="Northen T.R."/>
            <person name="Banfield J.F."/>
        </authorList>
    </citation>
    <scope>NUCLEOTIDE SEQUENCE [LARGE SCALE GENOMIC DNA]</scope>
    <source>
        <strain evidence="2">WS_7</strain>
    </source>
</reference>
<feature type="transmembrane region" description="Helical" evidence="1">
    <location>
        <begin position="62"/>
        <end position="80"/>
    </location>
</feature>